<feature type="transmembrane region" description="Helical" evidence="8">
    <location>
        <begin position="315"/>
        <end position="333"/>
    </location>
</feature>
<evidence type="ECO:0000256" key="3">
    <source>
        <dbReference type="ARBA" id="ARBA00022448"/>
    </source>
</evidence>
<comment type="caution">
    <text evidence="10">The sequence shown here is derived from an EMBL/GenBank/DDBJ whole genome shotgun (WGS) entry which is preliminary data.</text>
</comment>
<feature type="domain" description="Major facilitator superfamily (MFS) profile" evidence="9">
    <location>
        <begin position="20"/>
        <end position="477"/>
    </location>
</feature>
<feature type="transmembrane region" description="Helical" evidence="8">
    <location>
        <begin position="278"/>
        <end position="303"/>
    </location>
</feature>
<evidence type="ECO:0000313" key="11">
    <source>
        <dbReference type="Proteomes" id="UP001224412"/>
    </source>
</evidence>
<feature type="transmembrane region" description="Helical" evidence="8">
    <location>
        <begin position="369"/>
        <end position="387"/>
    </location>
</feature>
<dbReference type="PRINTS" id="PR01036">
    <property type="entry name" value="TCRTETB"/>
</dbReference>
<evidence type="ECO:0000256" key="1">
    <source>
        <dbReference type="ARBA" id="ARBA00004651"/>
    </source>
</evidence>
<name>A0AAP4BQA6_9CORY</name>
<proteinExistence type="inferred from homology"/>
<dbReference type="Pfam" id="PF07690">
    <property type="entry name" value="MFS_1"/>
    <property type="match status" value="1"/>
</dbReference>
<dbReference type="InterPro" id="IPR011701">
    <property type="entry name" value="MFS"/>
</dbReference>
<feature type="transmembrane region" description="Helical" evidence="8">
    <location>
        <begin position="86"/>
        <end position="112"/>
    </location>
</feature>
<evidence type="ECO:0000256" key="2">
    <source>
        <dbReference type="ARBA" id="ARBA00008537"/>
    </source>
</evidence>
<feature type="transmembrane region" description="Helical" evidence="8">
    <location>
        <begin position="20"/>
        <end position="46"/>
    </location>
</feature>
<feature type="transmembrane region" description="Helical" evidence="8">
    <location>
        <begin position="450"/>
        <end position="472"/>
    </location>
</feature>
<dbReference type="InterPro" id="IPR020846">
    <property type="entry name" value="MFS_dom"/>
</dbReference>
<reference evidence="10" key="1">
    <citation type="submission" date="2023-05" db="EMBL/GenBank/DDBJ databases">
        <title>Metabolic capabilities are highly conserved among human nasal-associated Corynebacterium species in pangenomic analyses.</title>
        <authorList>
            <person name="Tran T.H."/>
            <person name="Roberts A.Q."/>
            <person name="Escapa I.F."/>
            <person name="Gao W."/>
            <person name="Conlan S."/>
            <person name="Kong H."/>
            <person name="Segre J.A."/>
            <person name="Kelly M.S."/>
            <person name="Lemon K.P."/>
        </authorList>
    </citation>
    <scope>NUCLEOTIDE SEQUENCE</scope>
    <source>
        <strain evidence="10">KPL2773</strain>
    </source>
</reference>
<feature type="transmembrane region" description="Helical" evidence="8">
    <location>
        <begin position="58"/>
        <end position="79"/>
    </location>
</feature>
<dbReference type="AlphaFoldDB" id="A0AAP4BQA6"/>
<dbReference type="EMBL" id="JASNVH010000011">
    <property type="protein sequence ID" value="MDK4307428.1"/>
    <property type="molecule type" value="Genomic_DNA"/>
</dbReference>
<dbReference type="SUPFAM" id="SSF103473">
    <property type="entry name" value="MFS general substrate transporter"/>
    <property type="match status" value="1"/>
</dbReference>
<keyword evidence="4" id="KW-1003">Cell membrane</keyword>
<feature type="transmembrane region" description="Helical" evidence="8">
    <location>
        <begin position="118"/>
        <end position="136"/>
    </location>
</feature>
<evidence type="ECO:0000256" key="7">
    <source>
        <dbReference type="ARBA" id="ARBA00023136"/>
    </source>
</evidence>
<organism evidence="10 11">
    <name type="scientific">Corynebacterium pseudodiphtheriticum</name>
    <dbReference type="NCBI Taxonomy" id="37637"/>
    <lineage>
        <taxon>Bacteria</taxon>
        <taxon>Bacillati</taxon>
        <taxon>Actinomycetota</taxon>
        <taxon>Actinomycetes</taxon>
        <taxon>Mycobacteriales</taxon>
        <taxon>Corynebacteriaceae</taxon>
        <taxon>Corynebacterium</taxon>
    </lineage>
</organism>
<dbReference type="Proteomes" id="UP001224412">
    <property type="component" value="Unassembled WGS sequence"/>
</dbReference>
<protein>
    <submittedName>
        <fullName evidence="10">MDR family MFS transporter</fullName>
    </submittedName>
</protein>
<feature type="transmembrane region" description="Helical" evidence="8">
    <location>
        <begin position="172"/>
        <end position="195"/>
    </location>
</feature>
<evidence type="ECO:0000256" key="4">
    <source>
        <dbReference type="ARBA" id="ARBA00022475"/>
    </source>
</evidence>
<dbReference type="PROSITE" id="PS50850">
    <property type="entry name" value="MFS"/>
    <property type="match status" value="1"/>
</dbReference>
<dbReference type="CDD" id="cd17503">
    <property type="entry name" value="MFS_LmrB_MDR_like"/>
    <property type="match status" value="1"/>
</dbReference>
<gene>
    <name evidence="10" type="ORF">QPX42_07750</name>
</gene>
<keyword evidence="3" id="KW-0813">Transport</keyword>
<keyword evidence="6 8" id="KW-1133">Transmembrane helix</keyword>
<evidence type="ECO:0000259" key="9">
    <source>
        <dbReference type="PROSITE" id="PS50850"/>
    </source>
</evidence>
<evidence type="ECO:0000313" key="10">
    <source>
        <dbReference type="EMBL" id="MDK4307428.1"/>
    </source>
</evidence>
<dbReference type="PANTHER" id="PTHR42718:SF9">
    <property type="entry name" value="MAJOR FACILITATOR SUPERFAMILY MULTIDRUG TRANSPORTER MFSC"/>
    <property type="match status" value="1"/>
</dbReference>
<dbReference type="Gene3D" id="1.20.1720.10">
    <property type="entry name" value="Multidrug resistance protein D"/>
    <property type="match status" value="1"/>
</dbReference>
<dbReference type="RefSeq" id="WP_284588909.1">
    <property type="nucleotide sequence ID" value="NZ_JASNUC010000006.1"/>
</dbReference>
<feature type="transmembrane region" description="Helical" evidence="8">
    <location>
        <begin position="143"/>
        <end position="166"/>
    </location>
</feature>
<accession>A0AAP4BQA6</accession>
<feature type="transmembrane region" description="Helical" evidence="8">
    <location>
        <begin position="207"/>
        <end position="225"/>
    </location>
</feature>
<evidence type="ECO:0000256" key="6">
    <source>
        <dbReference type="ARBA" id="ARBA00022989"/>
    </source>
</evidence>
<keyword evidence="7 8" id="KW-0472">Membrane</keyword>
<evidence type="ECO:0000256" key="5">
    <source>
        <dbReference type="ARBA" id="ARBA00022692"/>
    </source>
</evidence>
<dbReference type="InterPro" id="IPR004638">
    <property type="entry name" value="EmrB-like"/>
</dbReference>
<dbReference type="Gene3D" id="1.20.1250.20">
    <property type="entry name" value="MFS general substrate transporter like domains"/>
    <property type="match status" value="1"/>
</dbReference>
<feature type="transmembrane region" description="Helical" evidence="8">
    <location>
        <begin position="237"/>
        <end position="257"/>
    </location>
</feature>
<sequence length="480" mass="50018">MSENRVNAQPEKIPPDVVAVLAVLVAAATVMILNETSLSVALPAVMQDFAINAASAQWLITVFMLTMAVVIPTTGFLIQRFSTRQVFFASVGLFILGTIMGAVAPVFAVLLLARIVQAAGTALIVPLLMTVMLQLVPLERRGTVMGFIGVVIAVAPATGPTVGGVILESFTWHAIFLCMLPLLVGVLLLGAKLLTNVGENTGQPIDLLSVALSVVAFGGIVYSLSSLETALDTGENVGLLVGLLVVAVIALLIFGVRQVRLGAKGRALLDLRPFRIRNFTLSVFIALFSFAVLIGTVTMLPIFVQNGLGDGARTAGLIVLPGGVLQAVMSPIIGRIYDSVGPKPIMIPGAFLMAAGTWLFSTIGTDSQSWQLVIFHVVFAFGFGLLMTPMMTTALSSLTGELYSHGSAILTTLQQLAAAAGTALLMVVLTRGTESGLGAGLAEAAATAEGVRAAFVVAAVMVTVMVPVTFFIRSPRTTVA</sequence>
<feature type="transmembrane region" description="Helical" evidence="8">
    <location>
        <begin position="345"/>
        <end position="363"/>
    </location>
</feature>
<dbReference type="GO" id="GO:0005886">
    <property type="term" value="C:plasma membrane"/>
    <property type="evidence" value="ECO:0007669"/>
    <property type="project" value="UniProtKB-SubCell"/>
</dbReference>
<dbReference type="InterPro" id="IPR036259">
    <property type="entry name" value="MFS_trans_sf"/>
</dbReference>
<keyword evidence="5 8" id="KW-0812">Transmembrane</keyword>
<comment type="similarity">
    <text evidence="2">Belongs to the major facilitator superfamily. EmrB family.</text>
</comment>
<comment type="subcellular location">
    <subcellularLocation>
        <location evidence="1">Cell membrane</location>
        <topology evidence="1">Multi-pass membrane protein</topology>
    </subcellularLocation>
</comment>
<evidence type="ECO:0000256" key="8">
    <source>
        <dbReference type="SAM" id="Phobius"/>
    </source>
</evidence>
<feature type="transmembrane region" description="Helical" evidence="8">
    <location>
        <begin position="408"/>
        <end position="430"/>
    </location>
</feature>
<dbReference type="PANTHER" id="PTHR42718">
    <property type="entry name" value="MAJOR FACILITATOR SUPERFAMILY MULTIDRUG TRANSPORTER MFSC"/>
    <property type="match status" value="1"/>
</dbReference>
<dbReference type="NCBIfam" id="TIGR00711">
    <property type="entry name" value="efflux_EmrB"/>
    <property type="match status" value="1"/>
</dbReference>
<dbReference type="GO" id="GO:0022857">
    <property type="term" value="F:transmembrane transporter activity"/>
    <property type="evidence" value="ECO:0007669"/>
    <property type="project" value="InterPro"/>
</dbReference>